<sequence>MAADKKEDNLKCQSLLEQQIKLDPSSSKSYFVNANDLVNSILDKRKEIAHHDKNCPFSCIYGVTMSGCVQKRLVVPDISCGYLIFLYHLKQRHLNHYNMSPLQKKHQEILKWMKQCIEKIRKERCTDNIRILHSSKSLLRIKWKGLEYHIAIAWTFSKRQYCKQTMEKIFFKKNMSASLSLLRVYYVREKLVGRNIRLAVLFLKLWQFDAMKDKQHLSNNSLEIICVHLFKQLEKARSSDTPILAFDIVEEFFKLISQYVKCSSKSIFIAWPFRCLLGSGDICEYKQTICPGKFVILDNLILQGGKYLLKKFFFFAFFDVYVNDKKE</sequence>
<comment type="caution">
    <text evidence="1">The sequence shown here is derived from an EMBL/GenBank/DDBJ whole genome shotgun (WGS) entry which is preliminary data.</text>
</comment>
<evidence type="ECO:0000313" key="1">
    <source>
        <dbReference type="EMBL" id="ETO09175.1"/>
    </source>
</evidence>
<name>X6M820_RETFI</name>
<proteinExistence type="predicted"/>
<dbReference type="EMBL" id="ASPP01024286">
    <property type="protein sequence ID" value="ETO09175.1"/>
    <property type="molecule type" value="Genomic_DNA"/>
</dbReference>
<evidence type="ECO:0000313" key="2">
    <source>
        <dbReference type="Proteomes" id="UP000023152"/>
    </source>
</evidence>
<protein>
    <submittedName>
        <fullName evidence="1">Uncharacterized protein</fullName>
    </submittedName>
</protein>
<dbReference type="AlphaFoldDB" id="X6M820"/>
<keyword evidence="2" id="KW-1185">Reference proteome</keyword>
<accession>X6M820</accession>
<gene>
    <name evidence="1" type="ORF">RFI_28213</name>
</gene>
<organism evidence="1 2">
    <name type="scientific">Reticulomyxa filosa</name>
    <dbReference type="NCBI Taxonomy" id="46433"/>
    <lineage>
        <taxon>Eukaryota</taxon>
        <taxon>Sar</taxon>
        <taxon>Rhizaria</taxon>
        <taxon>Retaria</taxon>
        <taxon>Foraminifera</taxon>
        <taxon>Monothalamids</taxon>
        <taxon>Reticulomyxidae</taxon>
        <taxon>Reticulomyxa</taxon>
    </lineage>
</organism>
<dbReference type="Proteomes" id="UP000023152">
    <property type="component" value="Unassembled WGS sequence"/>
</dbReference>
<reference evidence="1 2" key="1">
    <citation type="journal article" date="2013" name="Curr. Biol.">
        <title>The Genome of the Foraminiferan Reticulomyxa filosa.</title>
        <authorList>
            <person name="Glockner G."/>
            <person name="Hulsmann N."/>
            <person name="Schleicher M."/>
            <person name="Noegel A.A."/>
            <person name="Eichinger L."/>
            <person name="Gallinger C."/>
            <person name="Pawlowski J."/>
            <person name="Sierra R."/>
            <person name="Euteneuer U."/>
            <person name="Pillet L."/>
            <person name="Moustafa A."/>
            <person name="Platzer M."/>
            <person name="Groth M."/>
            <person name="Szafranski K."/>
            <person name="Schliwa M."/>
        </authorList>
    </citation>
    <scope>NUCLEOTIDE SEQUENCE [LARGE SCALE GENOMIC DNA]</scope>
</reference>